<accession>A0A835TG20</accession>
<dbReference type="AlphaFoldDB" id="A0A835TG20"/>
<evidence type="ECO:0000259" key="1">
    <source>
        <dbReference type="Pfam" id="PF00294"/>
    </source>
</evidence>
<dbReference type="PANTHER" id="PTHR47826:SF1">
    <property type="entry name" value="OS03G0164700 PROTEIN"/>
    <property type="match status" value="1"/>
</dbReference>
<dbReference type="Pfam" id="PF00294">
    <property type="entry name" value="PfkB"/>
    <property type="match status" value="1"/>
</dbReference>
<dbReference type="PANTHER" id="PTHR47826">
    <property type="entry name" value="OS03G0164700 PROTEIN"/>
    <property type="match status" value="1"/>
</dbReference>
<proteinExistence type="predicted"/>
<dbReference type="Gene3D" id="3.40.1190.20">
    <property type="match status" value="1"/>
</dbReference>
<protein>
    <recommendedName>
        <fullName evidence="1">Carbohydrate kinase PfkB domain-containing protein</fullName>
    </recommendedName>
</protein>
<name>A0A835TG20_9ROSI</name>
<evidence type="ECO:0000313" key="2">
    <source>
        <dbReference type="EMBL" id="KAF9686879.1"/>
    </source>
</evidence>
<dbReference type="InterPro" id="IPR029056">
    <property type="entry name" value="Ribokinase-like"/>
</dbReference>
<reference evidence="2 3" key="1">
    <citation type="submission" date="2020-10" db="EMBL/GenBank/DDBJ databases">
        <title>Plant Genome Project.</title>
        <authorList>
            <person name="Zhang R.-G."/>
        </authorList>
    </citation>
    <scope>NUCLEOTIDE SEQUENCE [LARGE SCALE GENOMIC DNA]</scope>
    <source>
        <strain evidence="2">FAFU-HL-1</strain>
        <tissue evidence="2">Leaf</tissue>
    </source>
</reference>
<dbReference type="Proteomes" id="UP000657918">
    <property type="component" value="Unassembled WGS sequence"/>
</dbReference>
<dbReference type="SUPFAM" id="SSF53613">
    <property type="entry name" value="Ribokinase-like"/>
    <property type="match status" value="1"/>
</dbReference>
<dbReference type="OrthoDB" id="415590at2759"/>
<dbReference type="InterPro" id="IPR011611">
    <property type="entry name" value="PfkB_dom"/>
</dbReference>
<keyword evidence="3" id="KW-1185">Reference proteome</keyword>
<evidence type="ECO:0000313" key="3">
    <source>
        <dbReference type="Proteomes" id="UP000657918"/>
    </source>
</evidence>
<feature type="domain" description="Carbohydrate kinase PfkB" evidence="1">
    <location>
        <begin position="21"/>
        <end position="103"/>
    </location>
</feature>
<sequence>MVGIRICQAESLTGIRNPILAGKELLKKGIRTKWVMGSRGSIPFTLSSIYILCTCIQVNVIDTVGRGDSFVAAIAFGYIHNMPLVYTLVIANATGAATAMGCGAGRNVSILDKVTELMRASDITEDDEFWSELGRDLDAEEITILSKLVINGRKIQANHIALQKVVSELLLPMLKNIRLEGKVASRWMR</sequence>
<organism evidence="2 3">
    <name type="scientific">Salix dunnii</name>
    <dbReference type="NCBI Taxonomy" id="1413687"/>
    <lineage>
        <taxon>Eukaryota</taxon>
        <taxon>Viridiplantae</taxon>
        <taxon>Streptophyta</taxon>
        <taxon>Embryophyta</taxon>
        <taxon>Tracheophyta</taxon>
        <taxon>Spermatophyta</taxon>
        <taxon>Magnoliopsida</taxon>
        <taxon>eudicotyledons</taxon>
        <taxon>Gunneridae</taxon>
        <taxon>Pentapetalae</taxon>
        <taxon>rosids</taxon>
        <taxon>fabids</taxon>
        <taxon>Malpighiales</taxon>
        <taxon>Salicaceae</taxon>
        <taxon>Saliceae</taxon>
        <taxon>Salix</taxon>
    </lineage>
</organism>
<gene>
    <name evidence="2" type="ORF">SADUNF_Sadunf02G0035600</name>
</gene>
<dbReference type="EMBL" id="JADGMS010000002">
    <property type="protein sequence ID" value="KAF9686879.1"/>
    <property type="molecule type" value="Genomic_DNA"/>
</dbReference>
<comment type="caution">
    <text evidence="2">The sequence shown here is derived from an EMBL/GenBank/DDBJ whole genome shotgun (WGS) entry which is preliminary data.</text>
</comment>